<reference evidence="8 9" key="1">
    <citation type="submission" date="2019-04" db="EMBL/GenBank/DDBJ databases">
        <title>A pseudo-fructophilic Leuconostoc citreum strain F192-5 isolated from peel of satsuma mandarin: the first report for isolation and characterization of strain-dependent fructophilic-like characteristics.</title>
        <authorList>
            <person name="Maeno S."/>
            <person name="Tanizawa Y."/>
            <person name="Kajikawa A."/>
            <person name="Kanesaki Y."/>
            <person name="Kubota E."/>
            <person name="Arita M."/>
            <person name="Leon D."/>
            <person name="Endo A."/>
        </authorList>
    </citation>
    <scope>NUCLEOTIDE SEQUENCE [LARGE SCALE GENOMIC DNA]</scope>
    <source>
        <strain evidence="8 9">F192-5</strain>
    </source>
</reference>
<feature type="domain" description="Peptidase M20 dimerisation" evidence="7">
    <location>
        <begin position="181"/>
        <end position="277"/>
    </location>
</feature>
<dbReference type="Pfam" id="PF01546">
    <property type="entry name" value="Peptidase_M20"/>
    <property type="match status" value="1"/>
</dbReference>
<dbReference type="CDD" id="cd05670">
    <property type="entry name" value="M20_Acy1_YkuR-like"/>
    <property type="match status" value="1"/>
</dbReference>
<keyword evidence="6" id="KW-0479">Metal-binding</keyword>
<comment type="catalytic activity">
    <reaction evidence="5">
        <text>N-acetyl-(2S,6S)-2,6-diaminopimelate + H2O = (2S,6S)-2,6-diaminopimelate + acetate</text>
        <dbReference type="Rhea" id="RHEA:20405"/>
        <dbReference type="ChEBI" id="CHEBI:15377"/>
        <dbReference type="ChEBI" id="CHEBI:30089"/>
        <dbReference type="ChEBI" id="CHEBI:57609"/>
        <dbReference type="ChEBI" id="CHEBI:58767"/>
        <dbReference type="EC" id="3.5.1.47"/>
    </reaction>
</comment>
<dbReference type="EC" id="3.5.1.47" evidence="5"/>
<dbReference type="FunFam" id="3.30.70.360:FF:000001">
    <property type="entry name" value="N-acetyldiaminopimelate deacetylase"/>
    <property type="match status" value="1"/>
</dbReference>
<evidence type="ECO:0000313" key="8">
    <source>
        <dbReference type="EMBL" id="GDZ83234.1"/>
    </source>
</evidence>
<dbReference type="NCBIfam" id="TIGR01891">
    <property type="entry name" value="amidohydrolases"/>
    <property type="match status" value="1"/>
</dbReference>
<protein>
    <recommendedName>
        <fullName evidence="5">N-acetyldiaminopimelate deacetylase</fullName>
        <ecNumber evidence="5">3.5.1.47</ecNumber>
    </recommendedName>
</protein>
<evidence type="ECO:0000313" key="9">
    <source>
        <dbReference type="Proteomes" id="UP000323274"/>
    </source>
</evidence>
<evidence type="ECO:0000256" key="2">
    <source>
        <dbReference type="ARBA" id="ARBA00022801"/>
    </source>
</evidence>
<accession>A0A5A5U0I0</accession>
<evidence type="ECO:0000256" key="6">
    <source>
        <dbReference type="PIRSR" id="PIRSR005962-1"/>
    </source>
</evidence>
<keyword evidence="2 5" id="KW-0378">Hydrolase</keyword>
<feature type="binding site" evidence="6">
    <location>
        <position position="355"/>
    </location>
    <ligand>
        <name>Mn(2+)</name>
        <dbReference type="ChEBI" id="CHEBI:29035"/>
        <label>2</label>
    </ligand>
</feature>
<dbReference type="PIRSF" id="PIRSF005962">
    <property type="entry name" value="Pept_M20D_amidohydro"/>
    <property type="match status" value="1"/>
</dbReference>
<feature type="binding site" evidence="6">
    <location>
        <position position="100"/>
    </location>
    <ligand>
        <name>Mn(2+)</name>
        <dbReference type="ChEBI" id="CHEBI:29035"/>
        <label>2</label>
    </ligand>
</feature>
<dbReference type="InterPro" id="IPR036264">
    <property type="entry name" value="Bact_exopeptidase_dim_dom"/>
</dbReference>
<gene>
    <name evidence="8" type="ORF">LCIT_04760</name>
</gene>
<keyword evidence="6" id="KW-0464">Manganese</keyword>
<proteinExistence type="inferred from homology"/>
<evidence type="ECO:0000256" key="1">
    <source>
        <dbReference type="ARBA" id="ARBA00022605"/>
    </source>
</evidence>
<dbReference type="GO" id="GO:0019877">
    <property type="term" value="P:diaminopimelate biosynthetic process"/>
    <property type="evidence" value="ECO:0007669"/>
    <property type="project" value="UniProtKB-UniRule"/>
</dbReference>
<dbReference type="PANTHER" id="PTHR11014:SF98">
    <property type="entry name" value="N-ACETYLDIAMINOPIMELATE DEACETYLASE"/>
    <property type="match status" value="1"/>
</dbReference>
<comment type="similarity">
    <text evidence="5">Belongs to the peptidase M20A family. N-acetyldiaminopimelate deacetylase subfamily.</text>
</comment>
<organism evidence="8 9">
    <name type="scientific">Leuconostoc citreum</name>
    <dbReference type="NCBI Taxonomy" id="33964"/>
    <lineage>
        <taxon>Bacteria</taxon>
        <taxon>Bacillati</taxon>
        <taxon>Bacillota</taxon>
        <taxon>Bacilli</taxon>
        <taxon>Lactobacillales</taxon>
        <taxon>Lactobacillaceae</taxon>
        <taxon>Leuconostoc</taxon>
    </lineage>
</organism>
<keyword evidence="4 5" id="KW-0457">Lysine biosynthesis</keyword>
<dbReference type="GO" id="GO:0009089">
    <property type="term" value="P:lysine biosynthetic process via diaminopimelate"/>
    <property type="evidence" value="ECO:0007669"/>
    <property type="project" value="UniProtKB-UniRule"/>
</dbReference>
<keyword evidence="3 5" id="KW-0220">Diaminopimelate biosynthesis</keyword>
<name>A0A5A5U0I0_LEUCI</name>
<evidence type="ECO:0000256" key="3">
    <source>
        <dbReference type="ARBA" id="ARBA00022915"/>
    </source>
</evidence>
<dbReference type="RefSeq" id="WP_139988279.1">
    <property type="nucleotide sequence ID" value="NZ_BJJW01000002.1"/>
</dbReference>
<feature type="binding site" evidence="6">
    <location>
        <position position="102"/>
    </location>
    <ligand>
        <name>Mn(2+)</name>
        <dbReference type="ChEBI" id="CHEBI:29035"/>
        <label>2</label>
    </ligand>
</feature>
<dbReference type="EMBL" id="BJJW01000002">
    <property type="protein sequence ID" value="GDZ83234.1"/>
    <property type="molecule type" value="Genomic_DNA"/>
</dbReference>
<comment type="pathway">
    <text evidence="5">Amino-acid biosynthesis; L-lysine biosynthesis via DAP pathway; LL-2,6-diaminopimelate from (S)-tetrahydrodipicolinate (acetylase route): step 3/3.</text>
</comment>
<dbReference type="GO" id="GO:0050118">
    <property type="term" value="F:N-acetyldiaminopimelate deacetylase activity"/>
    <property type="evidence" value="ECO:0007669"/>
    <property type="project" value="UniProtKB-UniRule"/>
</dbReference>
<feature type="active site" evidence="5">
    <location>
        <position position="75"/>
    </location>
</feature>
<dbReference type="SUPFAM" id="SSF55031">
    <property type="entry name" value="Bacterial exopeptidase dimerisation domain"/>
    <property type="match status" value="1"/>
</dbReference>
<feature type="active site" description="Proton acceptor" evidence="5">
    <location>
        <position position="134"/>
    </location>
</feature>
<dbReference type="HAMAP" id="MF_01692">
    <property type="entry name" value="DapEL"/>
    <property type="match status" value="1"/>
</dbReference>
<dbReference type="Pfam" id="PF07687">
    <property type="entry name" value="M20_dimer"/>
    <property type="match status" value="1"/>
</dbReference>
<comment type="caution">
    <text evidence="8">The sequence shown here is derived from an EMBL/GenBank/DDBJ whole genome shotgun (WGS) entry which is preliminary data.</text>
</comment>
<keyword evidence="1 5" id="KW-0028">Amino-acid biosynthesis</keyword>
<dbReference type="Proteomes" id="UP000323274">
    <property type="component" value="Unassembled WGS sequence"/>
</dbReference>
<dbReference type="PANTHER" id="PTHR11014">
    <property type="entry name" value="PEPTIDASE M20 FAMILY MEMBER"/>
    <property type="match status" value="1"/>
</dbReference>
<dbReference type="GO" id="GO:0046872">
    <property type="term" value="F:metal ion binding"/>
    <property type="evidence" value="ECO:0007669"/>
    <property type="project" value="UniProtKB-KW"/>
</dbReference>
<evidence type="ECO:0000256" key="4">
    <source>
        <dbReference type="ARBA" id="ARBA00023154"/>
    </source>
</evidence>
<dbReference type="AlphaFoldDB" id="A0A5A5U0I0"/>
<evidence type="ECO:0000259" key="7">
    <source>
        <dbReference type="Pfam" id="PF07687"/>
    </source>
</evidence>
<feature type="binding site" evidence="6">
    <location>
        <position position="161"/>
    </location>
    <ligand>
        <name>Mn(2+)</name>
        <dbReference type="ChEBI" id="CHEBI:29035"/>
        <label>2</label>
    </ligand>
</feature>
<evidence type="ECO:0000256" key="5">
    <source>
        <dbReference type="HAMAP-Rule" id="MF_01692"/>
    </source>
</evidence>
<dbReference type="InterPro" id="IPR023905">
    <property type="entry name" value="AcetylDAP_deacetylase"/>
</dbReference>
<dbReference type="InterPro" id="IPR017439">
    <property type="entry name" value="Amidohydrolase"/>
</dbReference>
<sequence length="387" mass="42624">MSEMNFETLQTFRRELHQIPETALEEFKTHDYLLTKLKSWQQDYMTIKTVEALPTAILVYFQGTNPVRTIGYRTDIDALPIQEATGLDFASQHPGKMHACGHDVHMTMALGLAQYFSQHQPKDNLIIFFQPAEEAESGGKVAYDMGLFEGKWRPDEFYGIHDQPNLPAGTLSTLAGTLFAGTAELKVDVIGTGGHAAYPHLAKDPIVIAAELIIQLQTVVSRSVDPIAGGVVSVGVINGGFANNVIPDQVHFEGTVRSMTRTGLETMLTRIRKIAEGLAIANEVTINVSLESGSYLPVENDPILATQVINFMQKQSDINFELAQPAMTGEDFGYLLQHIPGVMLWLGVNDSHPLHSAQLTIDESALLPGYNALKSFLLWRMATSEEK</sequence>
<dbReference type="Gene3D" id="3.30.70.360">
    <property type="match status" value="1"/>
</dbReference>
<dbReference type="Gene3D" id="3.40.630.10">
    <property type="entry name" value="Zn peptidases"/>
    <property type="match status" value="1"/>
</dbReference>
<dbReference type="SUPFAM" id="SSF53187">
    <property type="entry name" value="Zn-dependent exopeptidases"/>
    <property type="match status" value="1"/>
</dbReference>
<dbReference type="InterPro" id="IPR002933">
    <property type="entry name" value="Peptidase_M20"/>
</dbReference>
<feature type="binding site" evidence="6">
    <location>
        <position position="134"/>
    </location>
    <ligand>
        <name>Mn(2+)</name>
        <dbReference type="ChEBI" id="CHEBI:29035"/>
        <label>2</label>
    </ligand>
</feature>
<comment type="cofactor">
    <cofactor evidence="6">
        <name>Mn(2+)</name>
        <dbReference type="ChEBI" id="CHEBI:29035"/>
    </cofactor>
    <text evidence="6">The Mn(2+) ion enhances activity.</text>
</comment>
<comment type="function">
    <text evidence="5">Catalyzes the conversion of N-acetyl-diaminopimelate to diaminopimelate and acetate.</text>
</comment>
<dbReference type="InterPro" id="IPR011650">
    <property type="entry name" value="Peptidase_M20_dimer"/>
</dbReference>
<dbReference type="UniPathway" id="UPA00034">
    <property type="reaction ID" value="UER00024"/>
</dbReference>